<proteinExistence type="predicted"/>
<name>A0ABQ6DI66_9HYPH</name>
<evidence type="ECO:0000313" key="2">
    <source>
        <dbReference type="Proteomes" id="UP001156856"/>
    </source>
</evidence>
<sequence>MGQEGPTAARGAQQREAAVAVVQISRRDSSYEQAPIRVSERVTLAPNETPGWIVAARTFDTDAARARRLGIQDGTAGACFASSSLAICHRQGVGETLEHTRL</sequence>
<comment type="caution">
    <text evidence="1">The sequence shown here is derived from an EMBL/GenBank/DDBJ whole genome shotgun (WGS) entry which is preliminary data.</text>
</comment>
<evidence type="ECO:0000313" key="1">
    <source>
        <dbReference type="EMBL" id="GLS64510.1"/>
    </source>
</evidence>
<organism evidence="1 2">
    <name type="scientific">Methylobacterium oxalidis</name>
    <dbReference type="NCBI Taxonomy" id="944322"/>
    <lineage>
        <taxon>Bacteria</taxon>
        <taxon>Pseudomonadati</taxon>
        <taxon>Pseudomonadota</taxon>
        <taxon>Alphaproteobacteria</taxon>
        <taxon>Hyphomicrobiales</taxon>
        <taxon>Methylobacteriaceae</taxon>
        <taxon>Methylobacterium</taxon>
    </lineage>
</organism>
<protein>
    <submittedName>
        <fullName evidence="1">Uncharacterized protein</fullName>
    </submittedName>
</protein>
<accession>A0ABQ6DI66</accession>
<dbReference type="Proteomes" id="UP001156856">
    <property type="component" value="Unassembled WGS sequence"/>
</dbReference>
<reference evidence="2" key="1">
    <citation type="journal article" date="2019" name="Int. J. Syst. Evol. Microbiol.">
        <title>The Global Catalogue of Microorganisms (GCM) 10K type strain sequencing project: providing services to taxonomists for standard genome sequencing and annotation.</title>
        <authorList>
            <consortium name="The Broad Institute Genomics Platform"/>
            <consortium name="The Broad Institute Genome Sequencing Center for Infectious Disease"/>
            <person name="Wu L."/>
            <person name="Ma J."/>
        </authorList>
    </citation>
    <scope>NUCLEOTIDE SEQUENCE [LARGE SCALE GENOMIC DNA]</scope>
    <source>
        <strain evidence="2">NBRC 107715</strain>
    </source>
</reference>
<dbReference type="EMBL" id="BSPK01000042">
    <property type="protein sequence ID" value="GLS64510.1"/>
    <property type="molecule type" value="Genomic_DNA"/>
</dbReference>
<gene>
    <name evidence="1" type="ORF">GCM10007888_28910</name>
</gene>
<keyword evidence="2" id="KW-1185">Reference proteome</keyword>